<gene>
    <name evidence="1" type="ORF">SCALOS_LOCUS7300</name>
</gene>
<comment type="caution">
    <text evidence="1">The sequence shown here is derived from an EMBL/GenBank/DDBJ whole genome shotgun (WGS) entry which is preliminary data.</text>
</comment>
<keyword evidence="2" id="KW-1185">Reference proteome</keyword>
<evidence type="ECO:0000313" key="1">
    <source>
        <dbReference type="EMBL" id="CAG8611248.1"/>
    </source>
</evidence>
<protein>
    <submittedName>
        <fullName evidence="1">6142_t:CDS:1</fullName>
    </submittedName>
</protein>
<sequence length="122" mass="14431">MNVRTNFKDEIKMNVNNIYPSTIEIQNISSKETMKTILTELRTKTPVNLKSLPPPYDVLSDLQIQIKTVWKKLSNRTLKNRIYDMIYAFYLGELLALATKSEKNFYIKKLEISRYYVEVSMR</sequence>
<accession>A0ACA9MSJ9</accession>
<name>A0ACA9MSJ9_9GLOM</name>
<proteinExistence type="predicted"/>
<feature type="non-terminal residue" evidence="1">
    <location>
        <position position="122"/>
    </location>
</feature>
<reference evidence="1" key="1">
    <citation type="submission" date="2021-06" db="EMBL/GenBank/DDBJ databases">
        <authorList>
            <person name="Kallberg Y."/>
            <person name="Tangrot J."/>
            <person name="Rosling A."/>
        </authorList>
    </citation>
    <scope>NUCLEOTIDE SEQUENCE</scope>
    <source>
        <strain evidence="1">AU212A</strain>
    </source>
</reference>
<organism evidence="1 2">
    <name type="scientific">Scutellospora calospora</name>
    <dbReference type="NCBI Taxonomy" id="85575"/>
    <lineage>
        <taxon>Eukaryota</taxon>
        <taxon>Fungi</taxon>
        <taxon>Fungi incertae sedis</taxon>
        <taxon>Mucoromycota</taxon>
        <taxon>Glomeromycotina</taxon>
        <taxon>Glomeromycetes</taxon>
        <taxon>Diversisporales</taxon>
        <taxon>Gigasporaceae</taxon>
        <taxon>Scutellospora</taxon>
    </lineage>
</organism>
<evidence type="ECO:0000313" key="2">
    <source>
        <dbReference type="Proteomes" id="UP000789860"/>
    </source>
</evidence>
<dbReference type="EMBL" id="CAJVPM010015970">
    <property type="protein sequence ID" value="CAG8611248.1"/>
    <property type="molecule type" value="Genomic_DNA"/>
</dbReference>
<dbReference type="Proteomes" id="UP000789860">
    <property type="component" value="Unassembled WGS sequence"/>
</dbReference>